<dbReference type="InterPro" id="IPR014729">
    <property type="entry name" value="Rossmann-like_a/b/a_fold"/>
</dbReference>
<evidence type="ECO:0000256" key="4">
    <source>
        <dbReference type="ARBA" id="ARBA00022777"/>
    </source>
</evidence>
<keyword evidence="2" id="KW-0808">Transferase</keyword>
<evidence type="ECO:0000313" key="8">
    <source>
        <dbReference type="Proteomes" id="UP001589692"/>
    </source>
</evidence>
<gene>
    <name evidence="7" type="ORF">ACFFP0_21910</name>
</gene>
<dbReference type="EMBL" id="JBHMAA010000024">
    <property type="protein sequence ID" value="MFB9951513.1"/>
    <property type="molecule type" value="Genomic_DNA"/>
</dbReference>
<dbReference type="RefSeq" id="WP_377264319.1">
    <property type="nucleotide sequence ID" value="NZ_JBHMAA010000024.1"/>
</dbReference>
<feature type="domain" description="Protein kinase" evidence="6">
    <location>
        <begin position="15"/>
        <end position="275"/>
    </location>
</feature>
<evidence type="ECO:0000259" key="6">
    <source>
        <dbReference type="PROSITE" id="PS50011"/>
    </source>
</evidence>
<evidence type="ECO:0000256" key="3">
    <source>
        <dbReference type="ARBA" id="ARBA00022741"/>
    </source>
</evidence>
<dbReference type="InterPro" id="IPR000719">
    <property type="entry name" value="Prot_kinase_dom"/>
</dbReference>
<dbReference type="GO" id="GO:0004674">
    <property type="term" value="F:protein serine/threonine kinase activity"/>
    <property type="evidence" value="ECO:0007669"/>
    <property type="project" value="UniProtKB-KW"/>
</dbReference>
<name>A0ABV6ALL3_9HYPH</name>
<reference evidence="7 8" key="1">
    <citation type="submission" date="2024-09" db="EMBL/GenBank/DDBJ databases">
        <authorList>
            <person name="Sun Q."/>
            <person name="Mori K."/>
        </authorList>
    </citation>
    <scope>NUCLEOTIDE SEQUENCE [LARGE SCALE GENOMIC DNA]</scope>
    <source>
        <strain evidence="7 8">TBRC 4938</strain>
    </source>
</reference>
<dbReference type="Gene3D" id="3.40.50.620">
    <property type="entry name" value="HUPs"/>
    <property type="match status" value="1"/>
</dbReference>
<dbReference type="PROSITE" id="PS00108">
    <property type="entry name" value="PROTEIN_KINASE_ST"/>
    <property type="match status" value="1"/>
</dbReference>
<comment type="similarity">
    <text evidence="1">Belongs to the universal stress protein A family.</text>
</comment>
<evidence type="ECO:0000256" key="2">
    <source>
        <dbReference type="ARBA" id="ARBA00022679"/>
    </source>
</evidence>
<dbReference type="InterPro" id="IPR006016">
    <property type="entry name" value="UspA"/>
</dbReference>
<dbReference type="PANTHER" id="PTHR43289:SF34">
    <property type="entry name" value="SERINE_THREONINE-PROTEIN KINASE YBDM-RELATED"/>
    <property type="match status" value="1"/>
</dbReference>
<keyword evidence="3" id="KW-0547">Nucleotide-binding</keyword>
<evidence type="ECO:0000256" key="5">
    <source>
        <dbReference type="ARBA" id="ARBA00022840"/>
    </source>
</evidence>
<proteinExistence type="inferred from homology"/>
<organism evidence="7 8">
    <name type="scientific">Rhizobium puerariae</name>
    <dbReference type="NCBI Taxonomy" id="1585791"/>
    <lineage>
        <taxon>Bacteria</taxon>
        <taxon>Pseudomonadati</taxon>
        <taxon>Pseudomonadota</taxon>
        <taxon>Alphaproteobacteria</taxon>
        <taxon>Hyphomicrobiales</taxon>
        <taxon>Rhizobiaceae</taxon>
        <taxon>Rhizobium/Agrobacterium group</taxon>
        <taxon>Rhizobium</taxon>
    </lineage>
</organism>
<dbReference type="Pfam" id="PF00069">
    <property type="entry name" value="Pkinase"/>
    <property type="match status" value="1"/>
</dbReference>
<dbReference type="Gene3D" id="3.30.200.20">
    <property type="entry name" value="Phosphorylase Kinase, domain 1"/>
    <property type="match status" value="1"/>
</dbReference>
<evidence type="ECO:0000313" key="7">
    <source>
        <dbReference type="EMBL" id="MFB9951513.1"/>
    </source>
</evidence>
<dbReference type="SUPFAM" id="SSF52402">
    <property type="entry name" value="Adenine nucleotide alpha hydrolases-like"/>
    <property type="match status" value="1"/>
</dbReference>
<dbReference type="SMART" id="SM00220">
    <property type="entry name" value="S_TKc"/>
    <property type="match status" value="1"/>
</dbReference>
<dbReference type="Pfam" id="PF00582">
    <property type="entry name" value="Usp"/>
    <property type="match status" value="1"/>
</dbReference>
<dbReference type="InterPro" id="IPR011009">
    <property type="entry name" value="Kinase-like_dom_sf"/>
</dbReference>
<dbReference type="InterPro" id="IPR008271">
    <property type="entry name" value="Ser/Thr_kinase_AS"/>
</dbReference>
<keyword evidence="4 7" id="KW-0418">Kinase</keyword>
<keyword evidence="8" id="KW-1185">Reference proteome</keyword>
<keyword evidence="5" id="KW-0067">ATP-binding</keyword>
<dbReference type="CDD" id="cd14014">
    <property type="entry name" value="STKc_PknB_like"/>
    <property type="match status" value="1"/>
</dbReference>
<sequence>MVPPKLQPGSLIDGFTIVETAHRGGMAKLFSVSHPDYDFPLLMKVPQVGGGADPAMIVGFEMEQMILPRLSGPHVPRFVASGDFSRQPYIVFERLPGKSLYHRLETLPLDPAEVAELGARIATALADLHRQDVVHLDVKPSNIMFREGGEAVLIDYGLARHLHLPDLMDEEFRLPYGTAPYMAPEQILGVRSDCRSDIFALGVLMYFFATGVRPFGDPQRMNGLRKRLWRDPWPPRALRPEIPKPFQEAILRCLEVNPARRYPSAAQLAMDLQDLSKVPLTMRAERLRRDGWADVLKRRFNPDPIELLKPQAAAGAQGKAPIVMAAIDLTDGSTDLAEELQLTLQRILDNTPNARIACFNVLRINRISLDKEVDDTGTNLHVARLVQLRHWAEPLKSPEGTITCHVIEAVSPADAILDFARQNLVDHIVMGARAQSTMRSLLGSVSGAVAANAPCTVTVVRPRIGKSEPST</sequence>
<dbReference type="PANTHER" id="PTHR43289">
    <property type="entry name" value="MITOGEN-ACTIVATED PROTEIN KINASE KINASE KINASE 20-RELATED"/>
    <property type="match status" value="1"/>
</dbReference>
<dbReference type="PROSITE" id="PS50011">
    <property type="entry name" value="PROTEIN_KINASE_DOM"/>
    <property type="match status" value="1"/>
</dbReference>
<accession>A0ABV6ALL3</accession>
<dbReference type="InterPro" id="IPR006015">
    <property type="entry name" value="Universal_stress_UspA"/>
</dbReference>
<protein>
    <submittedName>
        <fullName evidence="7">Serine/threonine protein kinase</fullName>
    </submittedName>
</protein>
<dbReference type="PRINTS" id="PR01438">
    <property type="entry name" value="UNVRSLSTRESS"/>
</dbReference>
<evidence type="ECO:0000256" key="1">
    <source>
        <dbReference type="ARBA" id="ARBA00008791"/>
    </source>
</evidence>
<keyword evidence="7" id="KW-0723">Serine/threonine-protein kinase</keyword>
<comment type="caution">
    <text evidence="7">The sequence shown here is derived from an EMBL/GenBank/DDBJ whole genome shotgun (WGS) entry which is preliminary data.</text>
</comment>
<dbReference type="Proteomes" id="UP001589692">
    <property type="component" value="Unassembled WGS sequence"/>
</dbReference>
<dbReference type="Gene3D" id="1.10.510.10">
    <property type="entry name" value="Transferase(Phosphotransferase) domain 1"/>
    <property type="match status" value="1"/>
</dbReference>
<dbReference type="SUPFAM" id="SSF56112">
    <property type="entry name" value="Protein kinase-like (PK-like)"/>
    <property type="match status" value="1"/>
</dbReference>